<dbReference type="GO" id="GO:0003735">
    <property type="term" value="F:structural constituent of ribosome"/>
    <property type="evidence" value="ECO:0007669"/>
    <property type="project" value="InterPro"/>
</dbReference>
<dbReference type="InterPro" id="IPR023803">
    <property type="entry name" value="Ribosomal_bS16_dom_sf"/>
</dbReference>
<comment type="similarity">
    <text evidence="3">Belongs to the bacterial ribosomal protein bS16 family.</text>
</comment>
<feature type="region of interest" description="Disordered" evidence="4">
    <location>
        <begin position="81"/>
        <end position="207"/>
    </location>
</feature>
<evidence type="ECO:0000313" key="5">
    <source>
        <dbReference type="EMBL" id="MXO93459.1"/>
    </source>
</evidence>
<evidence type="ECO:0000256" key="1">
    <source>
        <dbReference type="ARBA" id="ARBA00022980"/>
    </source>
</evidence>
<dbReference type="Proteomes" id="UP000460626">
    <property type="component" value="Unassembled WGS sequence"/>
</dbReference>
<dbReference type="GO" id="GO:0015935">
    <property type="term" value="C:small ribosomal subunit"/>
    <property type="evidence" value="ECO:0007669"/>
    <property type="project" value="TreeGrafter"/>
</dbReference>
<sequence>MAISLRLARGGAKKRPYYRIVAADSRRARDGKYLEQIGTYNPMLPKDDENRVKLDEDRARYWLGVGAQPSDRVHRFLDAAGVLERKARNNPKKGEPGDAAKERAEEKATKAAEAEEAKKAAEEEAKAAAAAPAEEAPAADEDSAQNDATGSVKSDDTAEAVADASTEAAADAPAADAAAVAEEVNEGGPPLPEDAPAKEAGEEKAEG</sequence>
<evidence type="ECO:0000256" key="3">
    <source>
        <dbReference type="HAMAP-Rule" id="MF_00385"/>
    </source>
</evidence>
<evidence type="ECO:0000256" key="2">
    <source>
        <dbReference type="ARBA" id="ARBA00023274"/>
    </source>
</evidence>
<dbReference type="SUPFAM" id="SSF54565">
    <property type="entry name" value="Ribosomal protein S16"/>
    <property type="match status" value="1"/>
</dbReference>
<keyword evidence="1 3" id="KW-0689">Ribosomal protein</keyword>
<comment type="caution">
    <text evidence="5">The sequence shown here is derived from an EMBL/GenBank/DDBJ whole genome shotgun (WGS) entry which is preliminary data.</text>
</comment>
<evidence type="ECO:0000256" key="4">
    <source>
        <dbReference type="SAM" id="MobiDB-lite"/>
    </source>
</evidence>
<dbReference type="EMBL" id="WTYH01000001">
    <property type="protein sequence ID" value="MXO93459.1"/>
    <property type="molecule type" value="Genomic_DNA"/>
</dbReference>
<gene>
    <name evidence="3 5" type="primary">rpsP</name>
    <name evidence="5" type="ORF">GRI62_07545</name>
</gene>
<dbReference type="GO" id="GO:0005737">
    <property type="term" value="C:cytoplasm"/>
    <property type="evidence" value="ECO:0007669"/>
    <property type="project" value="UniProtKB-ARBA"/>
</dbReference>
<feature type="compositionally biased region" description="Low complexity" evidence="4">
    <location>
        <begin position="159"/>
        <end position="182"/>
    </location>
</feature>
<proteinExistence type="inferred from homology"/>
<dbReference type="RefSeq" id="WP_131452731.1">
    <property type="nucleotide sequence ID" value="NZ_BMJK01000001.1"/>
</dbReference>
<protein>
    <recommendedName>
        <fullName evidence="3">Small ribosomal subunit protein bS16</fullName>
    </recommendedName>
</protein>
<dbReference type="OrthoDB" id="9807878at2"/>
<dbReference type="PANTHER" id="PTHR12919:SF20">
    <property type="entry name" value="SMALL RIBOSOMAL SUBUNIT PROTEIN BS16M"/>
    <property type="match status" value="1"/>
</dbReference>
<feature type="compositionally biased region" description="Basic and acidic residues" evidence="4">
    <location>
        <begin position="81"/>
        <end position="126"/>
    </location>
</feature>
<dbReference type="HAMAP" id="MF_00385">
    <property type="entry name" value="Ribosomal_bS16"/>
    <property type="match status" value="1"/>
</dbReference>
<dbReference type="Pfam" id="PF00886">
    <property type="entry name" value="Ribosomal_S16"/>
    <property type="match status" value="1"/>
</dbReference>
<feature type="compositionally biased region" description="Basic and acidic residues" evidence="4">
    <location>
        <begin position="195"/>
        <end position="207"/>
    </location>
</feature>
<dbReference type="PROSITE" id="PS00732">
    <property type="entry name" value="RIBOSOMAL_S16"/>
    <property type="match status" value="1"/>
</dbReference>
<keyword evidence="6" id="KW-1185">Reference proteome</keyword>
<dbReference type="PANTHER" id="PTHR12919">
    <property type="entry name" value="30S RIBOSOMAL PROTEIN S16"/>
    <property type="match status" value="1"/>
</dbReference>
<accession>A0A845A7E1</accession>
<dbReference type="GO" id="GO:0006412">
    <property type="term" value="P:translation"/>
    <property type="evidence" value="ECO:0007669"/>
    <property type="project" value="UniProtKB-UniRule"/>
</dbReference>
<feature type="compositionally biased region" description="Low complexity" evidence="4">
    <location>
        <begin position="127"/>
        <end position="136"/>
    </location>
</feature>
<evidence type="ECO:0000313" key="6">
    <source>
        <dbReference type="Proteomes" id="UP000460626"/>
    </source>
</evidence>
<dbReference type="InterPro" id="IPR020592">
    <property type="entry name" value="Ribosomal_bS16_CS"/>
</dbReference>
<dbReference type="Gene3D" id="3.30.1320.10">
    <property type="match status" value="1"/>
</dbReference>
<reference evidence="5 6" key="1">
    <citation type="submission" date="2019-12" db="EMBL/GenBank/DDBJ databases">
        <title>Genomic-based taxomic classification of the family Erythrobacteraceae.</title>
        <authorList>
            <person name="Xu L."/>
        </authorList>
    </citation>
    <scope>NUCLEOTIDE SEQUENCE [LARGE SCALE GENOMIC DNA]</scope>
    <source>
        <strain evidence="5 6">RC4-10-4</strain>
    </source>
</reference>
<dbReference type="AlphaFoldDB" id="A0A845A7E1"/>
<organism evidence="5 6">
    <name type="scientific">Aurantiacibacter arachoides</name>
    <dbReference type="NCBI Taxonomy" id="1850444"/>
    <lineage>
        <taxon>Bacteria</taxon>
        <taxon>Pseudomonadati</taxon>
        <taxon>Pseudomonadota</taxon>
        <taxon>Alphaproteobacteria</taxon>
        <taxon>Sphingomonadales</taxon>
        <taxon>Erythrobacteraceae</taxon>
        <taxon>Aurantiacibacter</taxon>
    </lineage>
</organism>
<dbReference type="NCBIfam" id="TIGR00002">
    <property type="entry name" value="S16"/>
    <property type="match status" value="1"/>
</dbReference>
<dbReference type="InterPro" id="IPR000307">
    <property type="entry name" value="Ribosomal_bS16"/>
</dbReference>
<name>A0A845A7E1_9SPHN</name>
<keyword evidence="2 3" id="KW-0687">Ribonucleoprotein</keyword>